<sequence>MLSRIKSFLTGGNEPSAAPSEGSVASGADEEVCKQSSEPRESDDEEDPPTYGSETQEDDEERRGWLAWLAQRKNPTPEQVAAASTLYVHHPWASEFGIGKCKRITTKYGWTSDVFAPPYYDDEDYASDTDNPNILHIAFDDDKPALTPDPECSDNVYRSTCGTMVMKLFFTSKNPGFDDPANEADVYRHLQEVKRGEGQGELYPEFLGIFRTERDPNGPPVGNRIIIMRWLGDKTGPREELDSTALRAAVDRLHSLGVAHGDLRRGHVVRNALGGFGFVDFREASLLDEIPEADVLDKAKREDTDAVGREGGRLRGARRYSRMSYRGGWW</sequence>
<evidence type="ECO:0000313" key="2">
    <source>
        <dbReference type="EMBL" id="GJN94175.1"/>
    </source>
</evidence>
<evidence type="ECO:0000313" key="3">
    <source>
        <dbReference type="Proteomes" id="UP001342314"/>
    </source>
</evidence>
<feature type="compositionally biased region" description="Basic and acidic residues" evidence="1">
    <location>
        <begin position="31"/>
        <end position="40"/>
    </location>
</feature>
<dbReference type="AlphaFoldDB" id="A0AAV5GNM0"/>
<dbReference type="EMBL" id="BQKY01000016">
    <property type="protein sequence ID" value="GJN94175.1"/>
    <property type="molecule type" value="Genomic_DNA"/>
</dbReference>
<reference evidence="2 3" key="1">
    <citation type="submission" date="2021-12" db="EMBL/GenBank/DDBJ databases">
        <title>High titer production of polyol ester of fatty acids by Rhodotorula paludigena BS15 towards product separation-free biomass refinery.</title>
        <authorList>
            <person name="Mano J."/>
            <person name="Ono H."/>
            <person name="Tanaka T."/>
            <person name="Naito K."/>
            <person name="Sushida H."/>
            <person name="Ike M."/>
            <person name="Tokuyasu K."/>
            <person name="Kitaoka M."/>
        </authorList>
    </citation>
    <scope>NUCLEOTIDE SEQUENCE [LARGE SCALE GENOMIC DNA]</scope>
    <source>
        <strain evidence="2 3">BS15</strain>
    </source>
</reference>
<feature type="region of interest" description="Disordered" evidence="1">
    <location>
        <begin position="1"/>
        <end position="61"/>
    </location>
</feature>
<evidence type="ECO:0000256" key="1">
    <source>
        <dbReference type="SAM" id="MobiDB-lite"/>
    </source>
</evidence>
<comment type="caution">
    <text evidence="2">The sequence shown here is derived from an EMBL/GenBank/DDBJ whole genome shotgun (WGS) entry which is preliminary data.</text>
</comment>
<dbReference type="Proteomes" id="UP001342314">
    <property type="component" value="Unassembled WGS sequence"/>
</dbReference>
<protein>
    <recommendedName>
        <fullName evidence="4">Protein kinase domain-containing protein</fullName>
    </recommendedName>
</protein>
<name>A0AAV5GNM0_9BASI</name>
<dbReference type="InterPro" id="IPR011009">
    <property type="entry name" value="Kinase-like_dom_sf"/>
</dbReference>
<evidence type="ECO:0008006" key="4">
    <source>
        <dbReference type="Google" id="ProtNLM"/>
    </source>
</evidence>
<proteinExistence type="predicted"/>
<gene>
    <name evidence="2" type="ORF">Rhopal_007249-T1</name>
</gene>
<accession>A0AAV5GNM0</accession>
<keyword evidence="3" id="KW-1185">Reference proteome</keyword>
<organism evidence="2 3">
    <name type="scientific">Rhodotorula paludigena</name>
    <dbReference type="NCBI Taxonomy" id="86838"/>
    <lineage>
        <taxon>Eukaryota</taxon>
        <taxon>Fungi</taxon>
        <taxon>Dikarya</taxon>
        <taxon>Basidiomycota</taxon>
        <taxon>Pucciniomycotina</taxon>
        <taxon>Microbotryomycetes</taxon>
        <taxon>Sporidiobolales</taxon>
        <taxon>Sporidiobolaceae</taxon>
        <taxon>Rhodotorula</taxon>
    </lineage>
</organism>
<dbReference type="SUPFAM" id="SSF56112">
    <property type="entry name" value="Protein kinase-like (PK-like)"/>
    <property type="match status" value="1"/>
</dbReference>